<dbReference type="CDD" id="cd16332">
    <property type="entry name" value="Prp-like"/>
    <property type="match status" value="1"/>
</dbReference>
<evidence type="ECO:0000256" key="1">
    <source>
        <dbReference type="ARBA" id="ARBA00022517"/>
    </source>
</evidence>
<dbReference type="SUPFAM" id="SSF118010">
    <property type="entry name" value="TM1457-like"/>
    <property type="match status" value="1"/>
</dbReference>
<dbReference type="Pfam" id="PF04327">
    <property type="entry name" value="Peptidase_Prp"/>
    <property type="match status" value="1"/>
</dbReference>
<evidence type="ECO:0000256" key="3">
    <source>
        <dbReference type="ARBA" id="ARBA00022801"/>
    </source>
</evidence>
<keyword evidence="2 7" id="KW-0645">Protease</keyword>
<evidence type="ECO:0000313" key="8">
    <source>
        <dbReference type="Proteomes" id="UP000776629"/>
    </source>
</evidence>
<evidence type="ECO:0000256" key="6">
    <source>
        <dbReference type="ARBA" id="ARBA00044538"/>
    </source>
</evidence>
<evidence type="ECO:0000256" key="2">
    <source>
        <dbReference type="ARBA" id="ARBA00022670"/>
    </source>
</evidence>
<evidence type="ECO:0000256" key="5">
    <source>
        <dbReference type="ARBA" id="ARBA00044503"/>
    </source>
</evidence>
<dbReference type="GO" id="GO:0006508">
    <property type="term" value="P:proteolysis"/>
    <property type="evidence" value="ECO:0007669"/>
    <property type="project" value="UniProtKB-KW"/>
</dbReference>
<comment type="caution">
    <text evidence="7">The sequence shown here is derived from an EMBL/GenBank/DDBJ whole genome shotgun (WGS) entry which is preliminary data.</text>
</comment>
<organism evidence="7 8">
    <name type="scientific">Limosilactobacillus alvi</name>
    <dbReference type="NCBI Taxonomy" id="990412"/>
    <lineage>
        <taxon>Bacteria</taxon>
        <taxon>Bacillati</taxon>
        <taxon>Bacillota</taxon>
        <taxon>Bacilli</taxon>
        <taxon>Lactobacillales</taxon>
        <taxon>Lactobacillaceae</taxon>
        <taxon>Limosilactobacillus</taxon>
    </lineage>
</organism>
<gene>
    <name evidence="7" type="ORF">H5993_01175</name>
</gene>
<comment type="similarity">
    <text evidence="5">Belongs to the Prp family.</text>
</comment>
<evidence type="ECO:0000313" key="7">
    <source>
        <dbReference type="EMBL" id="MBM6753380.1"/>
    </source>
</evidence>
<dbReference type="Gene3D" id="3.30.70.1490">
    <property type="entry name" value="Cysteine protease Prp"/>
    <property type="match status" value="1"/>
</dbReference>
<dbReference type="InterPro" id="IPR036764">
    <property type="entry name" value="Peptidase_Prp_sf"/>
</dbReference>
<proteinExistence type="inferred from homology"/>
<accession>A0ABS2ELU0</accession>
<keyword evidence="8" id="KW-1185">Reference proteome</keyword>
<evidence type="ECO:0000256" key="4">
    <source>
        <dbReference type="ARBA" id="ARBA00022807"/>
    </source>
</evidence>
<reference evidence="7 8" key="1">
    <citation type="journal article" date="2021" name="Sci. Rep.">
        <title>The distribution of antibiotic resistance genes in chicken gut microbiota commensals.</title>
        <authorList>
            <person name="Juricova H."/>
            <person name="Matiasovicova J."/>
            <person name="Kubasova T."/>
            <person name="Cejkova D."/>
            <person name="Rychlik I."/>
        </authorList>
    </citation>
    <scope>NUCLEOTIDE SEQUENCE [LARGE SCALE GENOMIC DNA]</scope>
    <source>
        <strain evidence="7 8">An810</strain>
    </source>
</reference>
<name>A0ABS2ELU0_9LACO</name>
<keyword evidence="1" id="KW-0690">Ribosome biogenesis</keyword>
<dbReference type="InterPro" id="IPR007422">
    <property type="entry name" value="Peptidase_Prp"/>
</dbReference>
<keyword evidence="4" id="KW-0788">Thiol protease</keyword>
<keyword evidence="3" id="KW-0378">Hydrolase</keyword>
<protein>
    <recommendedName>
        <fullName evidence="6">Ribosomal processing cysteine protease Prp</fullName>
    </recommendedName>
</protein>
<dbReference type="RefSeq" id="WP_204775907.1">
    <property type="nucleotide sequence ID" value="NZ_JACJJQ010000003.1"/>
</dbReference>
<dbReference type="Proteomes" id="UP000776629">
    <property type="component" value="Unassembled WGS sequence"/>
</dbReference>
<dbReference type="PANTHER" id="PTHR39178:SF1">
    <property type="entry name" value="RIBOSOMAL-PROCESSING CYSTEINE PROTEASE PRP"/>
    <property type="match status" value="1"/>
</dbReference>
<sequence>MIKAKFYLGKDQKITRFELTGHADYSSGPDIVCAAVSALAINTVNSLDRFTKTPHVVSNSDTGGYLVVDQLGADPQSQLLLLSLQNGLMDIAARDNNQYIEVKIFNN</sequence>
<dbReference type="GO" id="GO:0008233">
    <property type="term" value="F:peptidase activity"/>
    <property type="evidence" value="ECO:0007669"/>
    <property type="project" value="UniProtKB-KW"/>
</dbReference>
<dbReference type="EMBL" id="JACJJQ010000003">
    <property type="protein sequence ID" value="MBM6753380.1"/>
    <property type="molecule type" value="Genomic_DNA"/>
</dbReference>
<dbReference type="PANTHER" id="PTHR39178">
    <property type="entry name" value="HYPOTHETICAL RIBOSOME-ASSOCIATED PROTEIN"/>
    <property type="match status" value="1"/>
</dbReference>